<name>A0AAN8FTB6_TRICO</name>
<gene>
    <name evidence="2" type="ORF">GCK32_010821</name>
</gene>
<keyword evidence="3" id="KW-1185">Reference proteome</keyword>
<proteinExistence type="predicted"/>
<evidence type="ECO:0000313" key="2">
    <source>
        <dbReference type="EMBL" id="KAK5980427.1"/>
    </source>
</evidence>
<sequence length="286" mass="32504">MEQLNEATNEGVRFAKINDWDEIGQHKSTRLLMIFPDSFRAIRSVFQEQRDVERQLYSRLSDITGFLERSTAKTCLLIGPTTDVPIGKKEWCRLASYLSTAARMGIKIIAVAPPRGDKAYKQNRIDFNDAINLAKSSAVLSKQCICSLIPSTESASKPSHGPGTHPRNSSSEAYSKVVLKEYMNVLRVYVKAKVEIPLMRAVGESRKSRVREYFKQRKEKMKLARPSKRYTKFSLFRTTQQMVLTQMLPDAIAVLHYPWMATSSSSYRGGRPPRGRGTRYGHPRHG</sequence>
<comment type="caution">
    <text evidence="2">The sequence shown here is derived from an EMBL/GenBank/DDBJ whole genome shotgun (WGS) entry which is preliminary data.</text>
</comment>
<accession>A0AAN8FTB6</accession>
<reference evidence="2 3" key="1">
    <citation type="submission" date="2019-10" db="EMBL/GenBank/DDBJ databases">
        <title>Assembly and Annotation for the nematode Trichostrongylus colubriformis.</title>
        <authorList>
            <person name="Martin J."/>
        </authorList>
    </citation>
    <scope>NUCLEOTIDE SEQUENCE [LARGE SCALE GENOMIC DNA]</scope>
    <source>
        <strain evidence="2">G859</strain>
        <tissue evidence="2">Whole worm</tissue>
    </source>
</reference>
<evidence type="ECO:0000313" key="3">
    <source>
        <dbReference type="Proteomes" id="UP001331761"/>
    </source>
</evidence>
<dbReference type="EMBL" id="WIXE01007427">
    <property type="protein sequence ID" value="KAK5980427.1"/>
    <property type="molecule type" value="Genomic_DNA"/>
</dbReference>
<dbReference type="Proteomes" id="UP001331761">
    <property type="component" value="Unassembled WGS sequence"/>
</dbReference>
<evidence type="ECO:0000256" key="1">
    <source>
        <dbReference type="SAM" id="MobiDB-lite"/>
    </source>
</evidence>
<feature type="compositionally biased region" description="Basic residues" evidence="1">
    <location>
        <begin position="271"/>
        <end position="286"/>
    </location>
</feature>
<organism evidence="2 3">
    <name type="scientific">Trichostrongylus colubriformis</name>
    <name type="common">Black scour worm</name>
    <dbReference type="NCBI Taxonomy" id="6319"/>
    <lineage>
        <taxon>Eukaryota</taxon>
        <taxon>Metazoa</taxon>
        <taxon>Ecdysozoa</taxon>
        <taxon>Nematoda</taxon>
        <taxon>Chromadorea</taxon>
        <taxon>Rhabditida</taxon>
        <taxon>Rhabditina</taxon>
        <taxon>Rhabditomorpha</taxon>
        <taxon>Strongyloidea</taxon>
        <taxon>Trichostrongylidae</taxon>
        <taxon>Trichostrongylus</taxon>
    </lineage>
</organism>
<feature type="region of interest" description="Disordered" evidence="1">
    <location>
        <begin position="264"/>
        <end position="286"/>
    </location>
</feature>
<protein>
    <submittedName>
        <fullName evidence="2">Uncharacterized protein</fullName>
    </submittedName>
</protein>
<dbReference type="AlphaFoldDB" id="A0AAN8FTB6"/>